<evidence type="ECO:0000256" key="7">
    <source>
        <dbReference type="ARBA" id="ARBA00023136"/>
    </source>
</evidence>
<comment type="subunit">
    <text evidence="8">The complex is composed of six subunits: RnfA, RnfB, RnfC, RnfD, RnfE and RnfG.</text>
</comment>
<keyword evidence="2 8" id="KW-0813">Transport</keyword>
<dbReference type="OMA" id="ILGLCPF"/>
<name>A0A7C2CM81_DICTH</name>
<dbReference type="PANTHER" id="PTHR30335:SF0">
    <property type="entry name" value="ION-TRANSLOCATING OXIDOREDUCTASE COMPLEX SUBUNIT A"/>
    <property type="match status" value="1"/>
</dbReference>
<dbReference type="GO" id="GO:0005886">
    <property type="term" value="C:plasma membrane"/>
    <property type="evidence" value="ECO:0007669"/>
    <property type="project" value="UniProtKB-SubCell"/>
</dbReference>
<feature type="transmembrane region" description="Helical" evidence="8">
    <location>
        <begin position="169"/>
        <end position="190"/>
    </location>
</feature>
<dbReference type="GO" id="GO:0012505">
    <property type="term" value="C:endomembrane system"/>
    <property type="evidence" value="ECO:0007669"/>
    <property type="project" value="UniProtKB-SubCell"/>
</dbReference>
<evidence type="ECO:0000313" key="9">
    <source>
        <dbReference type="EMBL" id="HGK22943.1"/>
    </source>
</evidence>
<keyword evidence="8" id="KW-1003">Cell membrane</keyword>
<dbReference type="EMBL" id="DTDV01000005">
    <property type="protein sequence ID" value="HGK22943.1"/>
    <property type="molecule type" value="Genomic_DNA"/>
</dbReference>
<comment type="subcellular location">
    <subcellularLocation>
        <location evidence="8">Cell membrane</location>
        <topology evidence="8">Multi-pass membrane protein</topology>
    </subcellularLocation>
    <subcellularLocation>
        <location evidence="1">Endomembrane system</location>
        <topology evidence="1">Multi-pass membrane protein</topology>
    </subcellularLocation>
</comment>
<dbReference type="HAMAP" id="MF_00459">
    <property type="entry name" value="RsxA_RnfA"/>
    <property type="match status" value="1"/>
</dbReference>
<keyword evidence="7 8" id="KW-0472">Membrane</keyword>
<dbReference type="InterPro" id="IPR011293">
    <property type="entry name" value="Ion_transpt_RnfA/RsxA"/>
</dbReference>
<reference evidence="9" key="1">
    <citation type="journal article" date="2020" name="mSystems">
        <title>Genome- and Community-Level Interaction Insights into Carbon Utilization and Element Cycling Functions of Hydrothermarchaeota in Hydrothermal Sediment.</title>
        <authorList>
            <person name="Zhou Z."/>
            <person name="Liu Y."/>
            <person name="Xu W."/>
            <person name="Pan J."/>
            <person name="Luo Z.H."/>
            <person name="Li M."/>
        </authorList>
    </citation>
    <scope>NUCLEOTIDE SEQUENCE [LARGE SCALE GENOMIC DNA]</scope>
    <source>
        <strain evidence="9">SpSt-70</strain>
    </source>
</reference>
<comment type="function">
    <text evidence="8">Part of a membrane-bound complex that couples electron transfer with translocation of ions across the membrane.</text>
</comment>
<keyword evidence="5 8" id="KW-0249">Electron transport</keyword>
<dbReference type="EC" id="7.-.-.-" evidence="8"/>
<organism evidence="9">
    <name type="scientific">Dictyoglomus thermophilum</name>
    <dbReference type="NCBI Taxonomy" id="14"/>
    <lineage>
        <taxon>Bacteria</taxon>
        <taxon>Pseudomonadati</taxon>
        <taxon>Dictyoglomota</taxon>
        <taxon>Dictyoglomia</taxon>
        <taxon>Dictyoglomales</taxon>
        <taxon>Dictyoglomaceae</taxon>
        <taxon>Dictyoglomus</taxon>
    </lineage>
</organism>
<feature type="transmembrane region" description="Helical" evidence="8">
    <location>
        <begin position="107"/>
        <end position="130"/>
    </location>
</feature>
<dbReference type="Pfam" id="PF02508">
    <property type="entry name" value="Rnf-Nqr"/>
    <property type="match status" value="1"/>
</dbReference>
<feature type="transmembrane region" description="Helical" evidence="8">
    <location>
        <begin position="44"/>
        <end position="67"/>
    </location>
</feature>
<dbReference type="GO" id="GO:0022900">
    <property type="term" value="P:electron transport chain"/>
    <property type="evidence" value="ECO:0007669"/>
    <property type="project" value="UniProtKB-UniRule"/>
</dbReference>
<dbReference type="RefSeq" id="WP_012548186.1">
    <property type="nucleotide sequence ID" value="NZ_VTFL01000005.1"/>
</dbReference>
<keyword evidence="6 8" id="KW-1133">Transmembrane helix</keyword>
<evidence type="ECO:0000256" key="8">
    <source>
        <dbReference type="HAMAP-Rule" id="MF_00459"/>
    </source>
</evidence>
<dbReference type="InterPro" id="IPR050133">
    <property type="entry name" value="NqrDE/RnfAE_oxidrdctase"/>
</dbReference>
<dbReference type="InterPro" id="IPR003667">
    <property type="entry name" value="NqrDE/RnfAE"/>
</dbReference>
<dbReference type="PIRSF" id="PIRSF006102">
    <property type="entry name" value="NQR_DE"/>
    <property type="match status" value="1"/>
</dbReference>
<accession>A0A7C2CM81</accession>
<feature type="transmembrane region" description="Helical" evidence="8">
    <location>
        <begin position="6"/>
        <end position="32"/>
    </location>
</feature>
<evidence type="ECO:0000256" key="1">
    <source>
        <dbReference type="ARBA" id="ARBA00004127"/>
    </source>
</evidence>
<evidence type="ECO:0000256" key="3">
    <source>
        <dbReference type="ARBA" id="ARBA00022692"/>
    </source>
</evidence>
<evidence type="ECO:0000256" key="5">
    <source>
        <dbReference type="ARBA" id="ARBA00022982"/>
    </source>
</evidence>
<sequence length="195" mass="21580">MNIIGKLFMLFISASLINNIVFMRFLALCPFVGMSTQIETSIGMGAAVTFVMVMASVVTFFIYYYILVPLNLLFLRTIAFILVIAVLVQLVEMVIKRFLSGLYKAMGIYLPLITTNCAILGVTLLNINYGHNLIEAIVYSLGVSLGFTIALILLASIRDRLSYSDIPEFWKGYPIVFISAGLLALIFLGFQGLAH</sequence>
<protein>
    <recommendedName>
        <fullName evidence="8">Ion-translocating oxidoreductase complex subunit A</fullName>
        <ecNumber evidence="8">7.-.-.-</ecNumber>
    </recommendedName>
    <alternativeName>
        <fullName evidence="8">Rnf electron transport complex subunit A</fullName>
    </alternativeName>
</protein>
<evidence type="ECO:0000256" key="2">
    <source>
        <dbReference type="ARBA" id="ARBA00022448"/>
    </source>
</evidence>
<evidence type="ECO:0000256" key="4">
    <source>
        <dbReference type="ARBA" id="ARBA00022967"/>
    </source>
</evidence>
<keyword evidence="3 8" id="KW-0812">Transmembrane</keyword>
<gene>
    <name evidence="8" type="primary">rnfA</name>
    <name evidence="9" type="ORF">ENU78_00600</name>
</gene>
<dbReference type="AlphaFoldDB" id="A0A7C2CM81"/>
<proteinExistence type="inferred from homology"/>
<evidence type="ECO:0000256" key="6">
    <source>
        <dbReference type="ARBA" id="ARBA00022989"/>
    </source>
</evidence>
<feature type="transmembrane region" description="Helical" evidence="8">
    <location>
        <begin position="136"/>
        <end position="157"/>
    </location>
</feature>
<dbReference type="NCBIfam" id="TIGR01943">
    <property type="entry name" value="rnfA"/>
    <property type="match status" value="1"/>
</dbReference>
<keyword evidence="4 8" id="KW-1278">Translocase</keyword>
<comment type="caution">
    <text evidence="9">The sequence shown here is derived from an EMBL/GenBank/DDBJ whole genome shotgun (WGS) entry which is preliminary data.</text>
</comment>
<dbReference type="PANTHER" id="PTHR30335">
    <property type="entry name" value="INTEGRAL MEMBRANE PROTEIN OF SOXR-REDUCING COMPLEX"/>
    <property type="match status" value="1"/>
</dbReference>
<comment type="similarity">
    <text evidence="8">Belongs to the NqrDE/RnfAE family.</text>
</comment>
<feature type="transmembrane region" description="Helical" evidence="8">
    <location>
        <begin position="73"/>
        <end position="95"/>
    </location>
</feature>